<feature type="compositionally biased region" description="Acidic residues" evidence="1">
    <location>
        <begin position="26"/>
        <end position="35"/>
    </location>
</feature>
<evidence type="ECO:0000256" key="1">
    <source>
        <dbReference type="SAM" id="MobiDB-lite"/>
    </source>
</evidence>
<evidence type="ECO:0000313" key="3">
    <source>
        <dbReference type="EMBL" id="SCW02757.1"/>
    </source>
</evidence>
<feature type="region of interest" description="Disordered" evidence="1">
    <location>
        <begin position="946"/>
        <end position="1030"/>
    </location>
</feature>
<feature type="compositionally biased region" description="Basic and acidic residues" evidence="1">
    <location>
        <begin position="601"/>
        <end position="627"/>
    </location>
</feature>
<feature type="region of interest" description="Disordered" evidence="1">
    <location>
        <begin position="120"/>
        <end position="141"/>
    </location>
</feature>
<feature type="compositionally biased region" description="Polar residues" evidence="1">
    <location>
        <begin position="380"/>
        <end position="412"/>
    </location>
</feature>
<feature type="region of interest" description="Disordered" evidence="1">
    <location>
        <begin position="250"/>
        <end position="276"/>
    </location>
</feature>
<protein>
    <submittedName>
        <fullName evidence="3">LAFE_0F13608g1_1</fullName>
    </submittedName>
</protein>
<feature type="compositionally biased region" description="Pro residues" evidence="1">
    <location>
        <begin position="796"/>
        <end position="809"/>
    </location>
</feature>
<feature type="compositionally biased region" description="Basic residues" evidence="1">
    <location>
        <begin position="192"/>
        <end position="218"/>
    </location>
</feature>
<feature type="compositionally biased region" description="Basic residues" evidence="1">
    <location>
        <begin position="483"/>
        <end position="505"/>
    </location>
</feature>
<feature type="region of interest" description="Disordered" evidence="1">
    <location>
        <begin position="601"/>
        <end position="691"/>
    </location>
</feature>
<feature type="region of interest" description="Disordered" evidence="1">
    <location>
        <begin position="1154"/>
        <end position="1217"/>
    </location>
</feature>
<feature type="compositionally biased region" description="Basic and acidic residues" evidence="1">
    <location>
        <begin position="130"/>
        <end position="141"/>
    </location>
</feature>
<feature type="compositionally biased region" description="Basic residues" evidence="1">
    <location>
        <begin position="644"/>
        <end position="653"/>
    </location>
</feature>
<feature type="region of interest" description="Disordered" evidence="1">
    <location>
        <begin position="157"/>
        <end position="237"/>
    </location>
</feature>
<feature type="region of interest" description="Disordered" evidence="1">
    <location>
        <begin position="795"/>
        <end position="843"/>
    </location>
</feature>
<keyword evidence="4" id="KW-1185">Reference proteome</keyword>
<dbReference type="OMA" id="NSSHEMM"/>
<feature type="compositionally biased region" description="Basic residues" evidence="1">
    <location>
        <begin position="828"/>
        <end position="838"/>
    </location>
</feature>
<accession>A0A1G4MGA0</accession>
<feature type="compositionally biased region" description="Basic and acidic residues" evidence="1">
    <location>
        <begin position="1432"/>
        <end position="1450"/>
    </location>
</feature>
<dbReference type="OrthoDB" id="5595797at2759"/>
<feature type="compositionally biased region" description="Low complexity" evidence="1">
    <location>
        <begin position="331"/>
        <end position="348"/>
    </location>
</feature>
<feature type="compositionally biased region" description="Low complexity" evidence="1">
    <location>
        <begin position="36"/>
        <end position="45"/>
    </location>
</feature>
<dbReference type="EMBL" id="LT598490">
    <property type="protein sequence ID" value="SCW02757.1"/>
    <property type="molecule type" value="Genomic_DNA"/>
</dbReference>
<evidence type="ECO:0000259" key="2">
    <source>
        <dbReference type="Pfam" id="PF11223"/>
    </source>
</evidence>
<feature type="region of interest" description="Disordered" evidence="1">
    <location>
        <begin position="294"/>
        <end position="412"/>
    </location>
</feature>
<feature type="region of interest" description="Disordered" evidence="1">
    <location>
        <begin position="1373"/>
        <end position="1480"/>
    </location>
</feature>
<feature type="region of interest" description="Disordered" evidence="1">
    <location>
        <begin position="476"/>
        <end position="513"/>
    </location>
</feature>
<gene>
    <name evidence="3" type="ORF">LAFE_0F13608G</name>
</gene>
<sequence length="1480" mass="163761">MSEDQEDININELVGNLLAAHNEQEPPNDLEENLENQELSDLNNNGTVDDDIEFGDADLAAVVAQAIGNMDEGEDEQPTEKPQHDGTTYNDNMEQAQDSQNKEEEWAHILQQGLLQATQEVPNDEVPAEEQEHRIEHLDQEDETLRRAILDSLQQLNVEDDTVHGTTTAFTADEIAKDKTKELDKAKEKEKKSKKKEAKKAAKKKSKKKKESGKKVKSSKKDSKHTTLTGPPDDDILNFEDVIKGFMEQSNVTEAGSSQAFQESAASTSNTEINDAETQAIVEATLRAFENELLGGPTVVAQKTTGEVPKKKSSASKKPSSSKIKDKKATKAASQASSAKSKTKSSQTSKKRKQSKKDSDQPDQYDEDEFSRALAEMVSQVVNSSISDTQPAPSHDSSAQQTSVSSPFTAVEPLNSSHEMMVSSGADEGFDLNQIMQNAMAMAFHDQTQSQSDAGAVEDFNRALGDMNVADLLGGLQTEKSKKLTSKKKHPSEKKSHHTKANKHKSQLEAAAAAAAAAAATTYHEGFGALLHPERLSEPFSLPLPDQSSIAIPKKSPRPQLSPEQLLHKKYSLAASAAAAEAKRRISKKNKEARLKIREERRVARAEKKRKKEEEKLRQAEERKELEVIVSKGPPYPPDLRLTKSGKPKKPYRRYTPEEMAKRALLPPEELEKPRKASKDRKKKEKKPKRIPLSTLKKIPLFNFIKGNVPYDVKTKLNDIDGTLARIPLATARAIAERDAEISTKLKQGTLLQDPLTNLNQRAMLLRLGSNGIKDLKKGTFDPNHKTVVHREKVPFHPPWEMPSHPPLALPTARRKKKDKRRRDVSFRKASKSHRSSKSRTQPLSFVSGNRIVPAALFPIINTLKAAAKAKAAAGASPQEASKHLGAMLQHARVTIAQTLAAARGQANRNYASIRNQDDIKRLQERDISVKRIPIFNLSSIKTIDTKDDSNLPSKTGAESEKDKAPTFIDLEAASPSEITKQGDSPKVTPSNKEVASASSYTEKRGQTTAVVHSEVSDSQSSHPVTPNSLTSLKGMSTAVVANLPLSENHSITTATVSDPLIKVENQDHILKMDNIQESAQINKPPPSIAKVVPVKPIKHENPAIITSGQPVISKNVSNMVENIIKQQLSKAERNGSELPPEYGSILSSTISDLISPQEKPRKKYTKRPPPMLNLEGSIPPSFKPKTEPIGSSDSLQTVSESKPSEMTVRKVEPSRSSTGPEILYQFKIPTKDINGNPLRSISILRRAKNHLNSEELGKLKKSVNNERKRKWREANGKKNKDHDLRARLRKRANILFGEQNSQQKNEWFDTEYAKRAIKLENESDDLPIVQQSSEPTTSVSDMEVLNLIAVTFNNLEAARAIEKEINDEAKLISTEGRSSQKRRTKESSSTPVPIKIDTSKQIPHHPVNETDRTKPKFPVVSTSIDPTLSNDSKRSGDDRIEAEQHDAKRPKIQFGSEKPVQKASVPALHRPGYINMENI</sequence>
<feature type="region of interest" description="Disordered" evidence="1">
    <location>
        <begin position="19"/>
        <end position="52"/>
    </location>
</feature>
<dbReference type="Proteomes" id="UP000190831">
    <property type="component" value="Chromosome F"/>
</dbReference>
<dbReference type="Pfam" id="PF11223">
    <property type="entry name" value="DUF3020"/>
    <property type="match status" value="1"/>
</dbReference>
<feature type="compositionally biased region" description="Basic residues" evidence="1">
    <location>
        <begin position="678"/>
        <end position="690"/>
    </location>
</feature>
<dbReference type="STRING" id="4955.A0A1G4MGA0"/>
<feature type="compositionally biased region" description="Basic and acidic residues" evidence="1">
    <location>
        <begin position="174"/>
        <end position="191"/>
    </location>
</feature>
<evidence type="ECO:0000313" key="4">
    <source>
        <dbReference type="Proteomes" id="UP000190831"/>
    </source>
</evidence>
<name>A0A1G4MGA0_LACFM</name>
<organism evidence="3 4">
    <name type="scientific">Lachancea fermentati</name>
    <name type="common">Zygosaccharomyces fermentati</name>
    <dbReference type="NCBI Taxonomy" id="4955"/>
    <lineage>
        <taxon>Eukaryota</taxon>
        <taxon>Fungi</taxon>
        <taxon>Dikarya</taxon>
        <taxon>Ascomycota</taxon>
        <taxon>Saccharomycotina</taxon>
        <taxon>Saccharomycetes</taxon>
        <taxon>Saccharomycetales</taxon>
        <taxon>Saccharomycetaceae</taxon>
        <taxon>Lachancea</taxon>
    </lineage>
</organism>
<feature type="domain" description="DUF3020" evidence="2">
    <location>
        <begin position="1265"/>
        <end position="1313"/>
    </location>
</feature>
<proteinExistence type="predicted"/>
<feature type="region of interest" description="Disordered" evidence="1">
    <location>
        <begin position="67"/>
        <end position="104"/>
    </location>
</feature>
<dbReference type="InterPro" id="IPR021386">
    <property type="entry name" value="SPP41_DUF3020"/>
</dbReference>
<feature type="compositionally biased region" description="Polar residues" evidence="1">
    <location>
        <begin position="1190"/>
        <end position="1202"/>
    </location>
</feature>
<feature type="compositionally biased region" description="Polar residues" evidence="1">
    <location>
        <begin position="85"/>
        <end position="99"/>
    </location>
</feature>
<feature type="compositionally biased region" description="Polar residues" evidence="1">
    <location>
        <begin position="977"/>
        <end position="1030"/>
    </location>
</feature>
<feature type="compositionally biased region" description="Polar residues" evidence="1">
    <location>
        <begin position="1421"/>
        <end position="1431"/>
    </location>
</feature>
<reference evidence="4" key="1">
    <citation type="submission" date="2016-03" db="EMBL/GenBank/DDBJ databases">
        <authorList>
            <person name="Devillers H."/>
        </authorList>
    </citation>
    <scope>NUCLEOTIDE SEQUENCE [LARGE SCALE GENOMIC DNA]</scope>
</reference>